<dbReference type="InterPro" id="IPR002505">
    <property type="entry name" value="PTA_PTB"/>
</dbReference>
<dbReference type="EC" id="2.3.1.8" evidence="4"/>
<evidence type="ECO:0000256" key="3">
    <source>
        <dbReference type="ARBA" id="ARBA00005656"/>
    </source>
</evidence>
<comment type="pathway">
    <text evidence="2">Metabolic intermediate biosynthesis; acetyl-CoA biosynthesis; acetyl-CoA from acetate: step 2/2.</text>
</comment>
<dbReference type="GO" id="GO:0008959">
    <property type="term" value="F:phosphate acetyltransferase activity"/>
    <property type="evidence" value="ECO:0007669"/>
    <property type="project" value="UniProtKB-EC"/>
</dbReference>
<keyword evidence="7 11" id="KW-0012">Acyltransferase</keyword>
<name>A0A9W6CQV9_XANFL</name>
<dbReference type="Proteomes" id="UP001144397">
    <property type="component" value="Unassembled WGS sequence"/>
</dbReference>
<evidence type="ECO:0000313" key="10">
    <source>
        <dbReference type="EMBL" id="GLI23724.1"/>
    </source>
</evidence>
<organism evidence="10 12">
    <name type="scientific">Xanthobacter flavus</name>
    <dbReference type="NCBI Taxonomy" id="281"/>
    <lineage>
        <taxon>Bacteria</taxon>
        <taxon>Pseudomonadati</taxon>
        <taxon>Pseudomonadota</taxon>
        <taxon>Alphaproteobacteria</taxon>
        <taxon>Hyphomicrobiales</taxon>
        <taxon>Xanthobacteraceae</taxon>
        <taxon>Xanthobacter</taxon>
    </lineage>
</organism>
<dbReference type="RefSeq" id="WP_281808576.1">
    <property type="nucleotide sequence ID" value="NZ_BSDO01000005.1"/>
</dbReference>
<dbReference type="InterPro" id="IPR042113">
    <property type="entry name" value="P_AcTrfase_dom1"/>
</dbReference>
<dbReference type="SUPFAM" id="SSF53659">
    <property type="entry name" value="Isocitrate/Isopropylmalate dehydrogenase-like"/>
    <property type="match status" value="1"/>
</dbReference>
<gene>
    <name evidence="10" type="primary">pta</name>
    <name evidence="11" type="ORF">GGQ86_003543</name>
    <name evidence="10" type="ORF">XFLAVUS301_33980</name>
</gene>
<proteinExistence type="inferred from homology"/>
<evidence type="ECO:0000256" key="6">
    <source>
        <dbReference type="ARBA" id="ARBA00022679"/>
    </source>
</evidence>
<dbReference type="PANTHER" id="PTHR43356:SF3">
    <property type="entry name" value="PHOSPHATE ACETYLTRANSFERASE"/>
    <property type="match status" value="1"/>
</dbReference>
<dbReference type="EMBL" id="JAVDPY010000006">
    <property type="protein sequence ID" value="MDR6335053.1"/>
    <property type="molecule type" value="Genomic_DNA"/>
</dbReference>
<dbReference type="AlphaFoldDB" id="A0A9W6CQV9"/>
<reference evidence="11 13" key="2">
    <citation type="submission" date="2023-07" db="EMBL/GenBank/DDBJ databases">
        <title>Genomic Encyclopedia of Type Strains, Phase IV (KMG-IV): sequencing the most valuable type-strain genomes for metagenomic binning, comparative biology and taxonomic classification.</title>
        <authorList>
            <person name="Goeker M."/>
        </authorList>
    </citation>
    <scope>NUCLEOTIDE SEQUENCE [LARGE SCALE GENOMIC DNA]</scope>
    <source>
        <strain evidence="11 13">DSM 338</strain>
    </source>
</reference>
<reference evidence="10" key="1">
    <citation type="submission" date="2022-12" db="EMBL/GenBank/DDBJ databases">
        <title>Reference genome sequencing for broad-spectrum identification of bacterial and archaeal isolates by mass spectrometry.</title>
        <authorList>
            <person name="Sekiguchi Y."/>
            <person name="Tourlousse D.M."/>
        </authorList>
    </citation>
    <scope>NUCLEOTIDE SEQUENCE</scope>
    <source>
        <strain evidence="10">301</strain>
    </source>
</reference>
<feature type="domain" description="Phosphate acetyl/butaryl transferase" evidence="9">
    <location>
        <begin position="4"/>
        <end position="324"/>
    </location>
</feature>
<sequence>MLALDRIIDAARAAPRSIVLPEGSDPRIAAGARRAAREGIARPILLGAREEVMAALDGDARGIAIEDPATSPRLQAYAEALHLLRHAKGMDLATAWRRVREPLAFAAMMVRQGDADGTVGGAVATTAETVRAALQIIGLAPGAKIVSSFFLMILCEDYHEQKGAYVFSDCGLVIDPDAAELADIARAAAHSYNAMTGEAPRVAMLSFSTNGSARHQRVDKVVEAVRLVRQAEPDLVIEGELQFDAAFVATVGAAKTAPGSRIRGDANVFVFPNLDAANIGYKIAQRIGGAKAIGPVLQGLAKPANDLSRGCSQDDVFHMIALTCAQAGRTLPVAMSGKIDSVWQNSRPAAASLGETRAG</sequence>
<dbReference type="PIRSF" id="PIRSF000428">
    <property type="entry name" value="P_Ac_trans"/>
    <property type="match status" value="1"/>
</dbReference>
<evidence type="ECO:0000256" key="8">
    <source>
        <dbReference type="ARBA" id="ARBA00031108"/>
    </source>
</evidence>
<evidence type="ECO:0000313" key="13">
    <source>
        <dbReference type="Proteomes" id="UP001245370"/>
    </source>
</evidence>
<dbReference type="Gene3D" id="3.40.50.10750">
    <property type="entry name" value="Isocitrate/Isopropylmalate dehydrogenase-like"/>
    <property type="match status" value="1"/>
</dbReference>
<dbReference type="InterPro" id="IPR012147">
    <property type="entry name" value="P_Ac_Bu_trans"/>
</dbReference>
<keyword evidence="6 11" id="KW-0808">Transferase</keyword>
<dbReference type="Proteomes" id="UP001245370">
    <property type="component" value="Unassembled WGS sequence"/>
</dbReference>
<evidence type="ECO:0000313" key="12">
    <source>
        <dbReference type="Proteomes" id="UP001144397"/>
    </source>
</evidence>
<dbReference type="InterPro" id="IPR050500">
    <property type="entry name" value="Phos_Acetyltrans/Butyryltrans"/>
</dbReference>
<protein>
    <recommendedName>
        <fullName evidence="5">Phosphate acetyltransferase</fullName>
        <ecNumber evidence="4">2.3.1.8</ecNumber>
    </recommendedName>
    <alternativeName>
        <fullName evidence="8">Phosphotransacetylase</fullName>
    </alternativeName>
</protein>
<dbReference type="GeneID" id="95764179"/>
<accession>A0A9W6CQV9</accession>
<evidence type="ECO:0000256" key="1">
    <source>
        <dbReference type="ARBA" id="ARBA00000705"/>
    </source>
</evidence>
<dbReference type="EMBL" id="BSDO01000005">
    <property type="protein sequence ID" value="GLI23724.1"/>
    <property type="molecule type" value="Genomic_DNA"/>
</dbReference>
<dbReference type="InterPro" id="IPR004614">
    <property type="entry name" value="P_AcTrfase"/>
</dbReference>
<dbReference type="NCBIfam" id="TIGR00651">
    <property type="entry name" value="pta"/>
    <property type="match status" value="1"/>
</dbReference>
<keyword evidence="13" id="KW-1185">Reference proteome</keyword>
<comment type="similarity">
    <text evidence="3">Belongs to the phosphate acetyltransferase and butyryltransferase family.</text>
</comment>
<dbReference type="Pfam" id="PF01515">
    <property type="entry name" value="PTA_PTB"/>
    <property type="match status" value="1"/>
</dbReference>
<dbReference type="PANTHER" id="PTHR43356">
    <property type="entry name" value="PHOSPHATE ACETYLTRANSFERASE"/>
    <property type="match status" value="1"/>
</dbReference>
<evidence type="ECO:0000313" key="11">
    <source>
        <dbReference type="EMBL" id="MDR6335053.1"/>
    </source>
</evidence>
<comment type="catalytic activity">
    <reaction evidence="1">
        <text>acetyl-CoA + phosphate = acetyl phosphate + CoA</text>
        <dbReference type="Rhea" id="RHEA:19521"/>
        <dbReference type="ChEBI" id="CHEBI:22191"/>
        <dbReference type="ChEBI" id="CHEBI:43474"/>
        <dbReference type="ChEBI" id="CHEBI:57287"/>
        <dbReference type="ChEBI" id="CHEBI:57288"/>
        <dbReference type="EC" id="2.3.1.8"/>
    </reaction>
</comment>
<evidence type="ECO:0000256" key="5">
    <source>
        <dbReference type="ARBA" id="ARBA00021528"/>
    </source>
</evidence>
<evidence type="ECO:0000256" key="4">
    <source>
        <dbReference type="ARBA" id="ARBA00012707"/>
    </source>
</evidence>
<comment type="caution">
    <text evidence="10">The sequence shown here is derived from an EMBL/GenBank/DDBJ whole genome shotgun (WGS) entry which is preliminary data.</text>
</comment>
<evidence type="ECO:0000256" key="2">
    <source>
        <dbReference type="ARBA" id="ARBA00004989"/>
    </source>
</evidence>
<dbReference type="InterPro" id="IPR042112">
    <property type="entry name" value="P_AcTrfase_dom2"/>
</dbReference>
<evidence type="ECO:0000259" key="9">
    <source>
        <dbReference type="Pfam" id="PF01515"/>
    </source>
</evidence>
<evidence type="ECO:0000256" key="7">
    <source>
        <dbReference type="ARBA" id="ARBA00023315"/>
    </source>
</evidence>
<dbReference type="Gene3D" id="3.40.50.10950">
    <property type="match status" value="1"/>
</dbReference>
<dbReference type="NCBIfam" id="NF007233">
    <property type="entry name" value="PRK09653.1"/>
    <property type="match status" value="1"/>
</dbReference>